<name>A0A494WWM2_9FIRM</name>
<evidence type="ECO:0000259" key="1">
    <source>
        <dbReference type="Pfam" id="PF12804"/>
    </source>
</evidence>
<dbReference type="SUPFAM" id="SSF53448">
    <property type="entry name" value="Nucleotide-diphospho-sugar transferases"/>
    <property type="match status" value="1"/>
</dbReference>
<keyword evidence="3" id="KW-1185">Reference proteome</keyword>
<evidence type="ECO:0000313" key="2">
    <source>
        <dbReference type="EMBL" id="RKO67909.1"/>
    </source>
</evidence>
<dbReference type="Gene3D" id="3.90.550.10">
    <property type="entry name" value="Spore Coat Polysaccharide Biosynthesis Protein SpsA, Chain A"/>
    <property type="match status" value="1"/>
</dbReference>
<dbReference type="GO" id="GO:0016779">
    <property type="term" value="F:nucleotidyltransferase activity"/>
    <property type="evidence" value="ECO:0007669"/>
    <property type="project" value="UniProtKB-ARBA"/>
</dbReference>
<dbReference type="OrthoDB" id="159246at2"/>
<feature type="domain" description="MobA-like NTP transferase" evidence="1">
    <location>
        <begin position="26"/>
        <end position="134"/>
    </location>
</feature>
<dbReference type="RefSeq" id="WP_121452297.1">
    <property type="nucleotide sequence ID" value="NZ_RBWE01000001.1"/>
</dbReference>
<dbReference type="Pfam" id="PF12804">
    <property type="entry name" value="NTP_transf_3"/>
    <property type="match status" value="1"/>
</dbReference>
<dbReference type="InterPro" id="IPR025877">
    <property type="entry name" value="MobA-like_NTP_Trfase"/>
</dbReference>
<reference evidence="2 3" key="1">
    <citation type="submission" date="2018-10" db="EMBL/GenBank/DDBJ databases">
        <authorList>
            <person name="Grouzdev D.S."/>
            <person name="Krutkina M.S."/>
            <person name="Tourova T.P."/>
            <person name="Nazina T.N."/>
        </authorList>
    </citation>
    <scope>NUCLEOTIDE SEQUENCE [LARGE SCALE GENOMIC DNA]</scope>
    <source>
        <strain evidence="2 3">435</strain>
    </source>
</reference>
<dbReference type="AlphaFoldDB" id="A0A494WWM2"/>
<comment type="caution">
    <text evidence="2">The sequence shown here is derived from an EMBL/GenBank/DDBJ whole genome shotgun (WGS) entry which is preliminary data.</text>
</comment>
<organism evidence="2 3">
    <name type="scientific">Desulfofundulus salinus</name>
    <dbReference type="NCBI Taxonomy" id="2419843"/>
    <lineage>
        <taxon>Bacteria</taxon>
        <taxon>Bacillati</taxon>
        <taxon>Bacillota</taxon>
        <taxon>Clostridia</taxon>
        <taxon>Eubacteriales</taxon>
        <taxon>Peptococcaceae</taxon>
        <taxon>Desulfofundulus</taxon>
    </lineage>
</organism>
<gene>
    <name evidence="2" type="ORF">D7024_13840</name>
</gene>
<sequence>MVDAVVLAGSPNNGPLKECSSVPYEALIPIGSKAMVQYVVEALAQTRGVNRIVVVGPRQELVNHLKDDRVRVVPAGSGLLENVQRGLEELPGTRRVLLVSSDIPLITPRAIEDFLELCQDQEADLYYPIVPKEAVESRFAIPVRRTYVNLKEGVFTGGNLFLLNPEVVSRCLPLGQQLVAARKSPLRLCRLVGLGFLIRFLLNRVTLEEAQARVSSLLGIRGVVVISRYPEVGVDVDKPVDLALVTRTLQQAY</sequence>
<proteinExistence type="predicted"/>
<dbReference type="Proteomes" id="UP000271256">
    <property type="component" value="Unassembled WGS sequence"/>
</dbReference>
<dbReference type="EMBL" id="RBWE01000001">
    <property type="protein sequence ID" value="RKO67909.1"/>
    <property type="molecule type" value="Genomic_DNA"/>
</dbReference>
<accession>A0A494WWM2</accession>
<protein>
    <recommendedName>
        <fullName evidence="1">MobA-like NTP transferase domain-containing protein</fullName>
    </recommendedName>
</protein>
<evidence type="ECO:0000313" key="3">
    <source>
        <dbReference type="Proteomes" id="UP000271256"/>
    </source>
</evidence>
<dbReference type="InterPro" id="IPR029044">
    <property type="entry name" value="Nucleotide-diphossugar_trans"/>
</dbReference>